<dbReference type="Proteomes" id="UP001303601">
    <property type="component" value="Chromosome"/>
</dbReference>
<keyword evidence="2" id="KW-0732">Signal</keyword>
<protein>
    <recommendedName>
        <fullName evidence="5">Lipoprotein</fullName>
    </recommendedName>
</protein>
<proteinExistence type="predicted"/>
<sequence length="518" mass="60131">MKTKKIIALLSTTFLPIAATAALSAGCTDKEKETRQKDNKLIALEVSKVNEILNKLSDTKYKDINKEKITELVKKANKIITNNSSSKEERDEVIKELQKELKELETKKKEIDKKDNPSPQKPEEPQKPEKPNPNEDKNKELKAEVSKLLTELKELNKIAENEEAKKTILATEEELKKQDITADSLNKLKQTLEEKIAEIKKESKEKNYKDFIDKAVIQEFEPNFIDEIKDQLDAYYTLYYKGEAVTKETMQKLGIEAEDKEKVYSISYDESNKKVLAKAKLNGKDFVKEFEVKYFSANPKEWVEKNDGLKIKDNTKLNEILADQFNATFLNSKFVYNKTIAEVPFIKYMGIERSQNQEELNKEGKAKLVFKFKNTSNKKEYTYEHTFEGLKKYSENEDAILKLWNENKLISGTISNETLEKIKKLTNKIGNMGRFGYLKFDKKTNKLLFGENSKKATEHFDDTLKFDAEFLKAINSKLITCAPDQGNRKALQFVKKDDKFYIEFYYKSKTYQFELKTA</sequence>
<accession>A0ABZ0P9V1</accession>
<dbReference type="EMBL" id="CP137845">
    <property type="protein sequence ID" value="WPB53676.1"/>
    <property type="molecule type" value="Genomic_DNA"/>
</dbReference>
<evidence type="ECO:0008006" key="5">
    <source>
        <dbReference type="Google" id="ProtNLM"/>
    </source>
</evidence>
<keyword evidence="4" id="KW-1185">Reference proteome</keyword>
<feature type="region of interest" description="Disordered" evidence="1">
    <location>
        <begin position="105"/>
        <end position="139"/>
    </location>
</feature>
<organism evidence="3 4">
    <name type="scientific">Metamycoplasma equirhinis</name>
    <dbReference type="NCBI Taxonomy" id="92402"/>
    <lineage>
        <taxon>Bacteria</taxon>
        <taxon>Bacillati</taxon>
        <taxon>Mycoplasmatota</taxon>
        <taxon>Mycoplasmoidales</taxon>
        <taxon>Metamycoplasmataceae</taxon>
        <taxon>Metamycoplasma</taxon>
    </lineage>
</organism>
<name>A0ABZ0P9V1_9BACT</name>
<evidence type="ECO:0000256" key="1">
    <source>
        <dbReference type="SAM" id="MobiDB-lite"/>
    </source>
</evidence>
<evidence type="ECO:0000313" key="3">
    <source>
        <dbReference type="EMBL" id="WPB53676.1"/>
    </source>
</evidence>
<evidence type="ECO:0000313" key="4">
    <source>
        <dbReference type="Proteomes" id="UP001303601"/>
    </source>
</evidence>
<feature type="signal peptide" evidence="2">
    <location>
        <begin position="1"/>
        <end position="21"/>
    </location>
</feature>
<dbReference type="RefSeq" id="WP_140031675.1">
    <property type="nucleotide sequence ID" value="NZ_CP137845.1"/>
</dbReference>
<evidence type="ECO:0000256" key="2">
    <source>
        <dbReference type="SAM" id="SignalP"/>
    </source>
</evidence>
<dbReference type="GeneID" id="94493574"/>
<feature type="chain" id="PRO_5045977246" description="Lipoprotein" evidence="2">
    <location>
        <begin position="22"/>
        <end position="518"/>
    </location>
</feature>
<dbReference type="PROSITE" id="PS51257">
    <property type="entry name" value="PROKAR_LIPOPROTEIN"/>
    <property type="match status" value="1"/>
</dbReference>
<gene>
    <name evidence="3" type="ORF">R9B83_01645</name>
</gene>
<reference evidence="3" key="1">
    <citation type="submission" date="2023-11" db="EMBL/GenBank/DDBJ databases">
        <title>Completed genome sequence of Mycoplasma equirhinis type strain M432/72.</title>
        <authorList>
            <person name="Spergser J."/>
        </authorList>
    </citation>
    <scope>NUCLEOTIDE SEQUENCE [LARGE SCALE GENOMIC DNA]</scope>
    <source>
        <strain evidence="3">M432/72</strain>
    </source>
</reference>